<dbReference type="EMBL" id="WIGM01001198">
    <property type="protein sequence ID" value="KAF6803444.1"/>
    <property type="molecule type" value="Genomic_DNA"/>
</dbReference>
<evidence type="ECO:0000256" key="1">
    <source>
        <dbReference type="SAM" id="MobiDB-lite"/>
    </source>
</evidence>
<accession>A0A8H6IYW5</accession>
<evidence type="ECO:0000313" key="3">
    <source>
        <dbReference type="Proteomes" id="UP000639643"/>
    </source>
</evidence>
<protein>
    <submittedName>
        <fullName evidence="2">Uncharacterized protein</fullName>
    </submittedName>
</protein>
<reference evidence="2" key="1">
    <citation type="journal article" date="2020" name="Phytopathology">
        <title>Genome Sequence Resources of Colletotrichum truncatum, C. plurivorum, C. musicola, and C. sojae: Four Species Pathogenic to Soybean (Glycine max).</title>
        <authorList>
            <person name="Rogerio F."/>
            <person name="Boufleur T.R."/>
            <person name="Ciampi-Guillardi M."/>
            <person name="Sukno S.A."/>
            <person name="Thon M.R."/>
            <person name="Massola Junior N.S."/>
            <person name="Baroncelli R."/>
        </authorList>
    </citation>
    <scope>NUCLEOTIDE SEQUENCE</scope>
    <source>
        <strain evidence="2">LFN0074</strain>
    </source>
</reference>
<evidence type="ECO:0000313" key="2">
    <source>
        <dbReference type="EMBL" id="KAF6803444.1"/>
    </source>
</evidence>
<sequence length="172" mass="18752">MTHLHRYSRTNHPLQALHDISGRPPHRTLPLAYAAARTLLCVTIRRLQPLVQNFHGAFWLGLALCVHAADEKHTTRLAGFEGDACNRCNVGTVSQSTCSSPELPITTTPPLISDALDIQSAYRLRTRTPFGCGPAPERLRKTARGARTTSADPAPGNCSPLQLQDVAVQREA</sequence>
<comment type="caution">
    <text evidence="2">The sequence shown here is derived from an EMBL/GenBank/DDBJ whole genome shotgun (WGS) entry which is preliminary data.</text>
</comment>
<proteinExistence type="predicted"/>
<dbReference type="AlphaFoldDB" id="A0A8H6IYW5"/>
<organism evidence="2 3">
    <name type="scientific">Colletotrichum musicola</name>
    <dbReference type="NCBI Taxonomy" id="2175873"/>
    <lineage>
        <taxon>Eukaryota</taxon>
        <taxon>Fungi</taxon>
        <taxon>Dikarya</taxon>
        <taxon>Ascomycota</taxon>
        <taxon>Pezizomycotina</taxon>
        <taxon>Sordariomycetes</taxon>
        <taxon>Hypocreomycetidae</taxon>
        <taxon>Glomerellales</taxon>
        <taxon>Glomerellaceae</taxon>
        <taxon>Colletotrichum</taxon>
        <taxon>Colletotrichum orchidearum species complex</taxon>
    </lineage>
</organism>
<keyword evidence="3" id="KW-1185">Reference proteome</keyword>
<name>A0A8H6IYW5_9PEZI</name>
<feature type="region of interest" description="Disordered" evidence="1">
    <location>
        <begin position="130"/>
        <end position="160"/>
    </location>
</feature>
<gene>
    <name evidence="2" type="ORF">CMUS01_15086</name>
</gene>
<dbReference type="Proteomes" id="UP000639643">
    <property type="component" value="Unassembled WGS sequence"/>
</dbReference>